<reference evidence="1 2" key="1">
    <citation type="journal article" date="2002" name="Proc. Natl. Acad. Sci. U.S.A.">
        <title>Complete genome sequence and comparative genomic analysis of an emerging human pathogen, serotype V Streptococcus agalactiae.</title>
        <authorList>
            <person name="Tettelin H."/>
            <person name="Masignani V."/>
            <person name="Cieslewicz M.J."/>
            <person name="Eisen J.A."/>
            <person name="Peterson S."/>
            <person name="Wessels M.R."/>
            <person name="Paulsen I.T."/>
            <person name="Nelson K.E."/>
            <person name="Margarit I."/>
            <person name="Read T.D."/>
            <person name="Madoff L.C."/>
            <person name="Wolf A.M."/>
            <person name="Beanan M.J."/>
            <person name="Brinkac L.M."/>
            <person name="Daugherty S.C."/>
            <person name="DeBoy R.T."/>
            <person name="Durkin S."/>
            <person name="Kolonay J.F."/>
            <person name="Umayam L.A."/>
            <person name="Madupu R."/>
            <person name="Lewis M.R."/>
            <person name="Radune D."/>
            <person name="Fedorova N.B."/>
            <person name="Scanlan D."/>
            <person name="Khouri H."/>
            <person name="Mulligan S."/>
            <person name="Carty H.A."/>
            <person name="Cline R.T."/>
            <person name="Gill J."/>
            <person name="Scarselli M."/>
            <person name="Mora M."/>
            <person name="Iacobini E.T."/>
            <person name="Brettoni C."/>
            <person name="Galli G."/>
            <person name="Mariani M."/>
            <person name="Vegni F."/>
            <person name="Maione D."/>
            <person name="Rinaudo D."/>
            <person name="Rappuoli R."/>
            <person name="Telford J.L."/>
            <person name="Kasper D.L."/>
            <person name="Grandi G."/>
            <person name="Fraser C.M."/>
        </authorList>
    </citation>
    <scope>NUCLEOTIDE SEQUENCE [LARGE SCALE GENOMIC DNA]</scope>
    <source>
        <strain evidence="2">ATCC BAA-611 / 2603 V/R</strain>
    </source>
</reference>
<dbReference type="AlphaFoldDB" id="Q8E0Y9"/>
<evidence type="ECO:0000313" key="1">
    <source>
        <dbReference type="EMBL" id="AAM99477.1"/>
    </source>
</evidence>
<accession>Q8E0Y9</accession>
<dbReference type="Proteomes" id="UP000000821">
    <property type="component" value="Chromosome"/>
</dbReference>
<dbReference type="PATRIC" id="fig|208435.3.peg.573"/>
<gene>
    <name evidence="1" type="ordered locus">SAG0576</name>
</gene>
<dbReference type="STRING" id="208435.SAG0576"/>
<name>Q8E0Y9_STRA5</name>
<dbReference type="KEGG" id="sag:SAG0576"/>
<evidence type="ECO:0000313" key="2">
    <source>
        <dbReference type="Proteomes" id="UP000000821"/>
    </source>
</evidence>
<sequence length="43" mass="5220">MNIEDIERIISEYLIFRSDIDGCAVIDIEDFLKHIRFSYERLK</sequence>
<proteinExistence type="predicted"/>
<dbReference type="HOGENOM" id="CLU_3239953_0_0_9"/>
<dbReference type="EMBL" id="AE009948">
    <property type="protein sequence ID" value="AAM99477.1"/>
    <property type="molecule type" value="Genomic_DNA"/>
</dbReference>
<keyword evidence="2" id="KW-1185">Reference proteome</keyword>
<protein>
    <submittedName>
        <fullName evidence="1">Uncharacterized protein</fullName>
    </submittedName>
</protein>
<dbReference type="RefSeq" id="WP_011058321.1">
    <property type="nucleotide sequence ID" value="NC_004116.1"/>
</dbReference>
<organism evidence="1 2">
    <name type="scientific">Streptococcus agalactiae serotype V (strain ATCC BAA-611 / 2603 V/R)</name>
    <dbReference type="NCBI Taxonomy" id="208435"/>
    <lineage>
        <taxon>Bacteria</taxon>
        <taxon>Bacillati</taxon>
        <taxon>Bacillota</taxon>
        <taxon>Bacilli</taxon>
        <taxon>Lactobacillales</taxon>
        <taxon>Streptococcaceae</taxon>
        <taxon>Streptococcus</taxon>
    </lineage>
</organism>